<protein>
    <submittedName>
        <fullName evidence="2">Uncharacterized protein</fullName>
    </submittedName>
</protein>
<organism evidence="2 3">
    <name type="scientific">Crossiella equi</name>
    <dbReference type="NCBI Taxonomy" id="130796"/>
    <lineage>
        <taxon>Bacteria</taxon>
        <taxon>Bacillati</taxon>
        <taxon>Actinomycetota</taxon>
        <taxon>Actinomycetes</taxon>
        <taxon>Pseudonocardiales</taxon>
        <taxon>Pseudonocardiaceae</taxon>
        <taxon>Crossiella</taxon>
    </lineage>
</organism>
<feature type="region of interest" description="Disordered" evidence="1">
    <location>
        <begin position="1"/>
        <end position="46"/>
    </location>
</feature>
<accession>A0ABS5AAY9</accession>
<proteinExistence type="predicted"/>
<sequence>MDQYEDETSAKQTDSRAETRWSVLRRPQSDTEDSPRLHGLFTDVAH</sequence>
<evidence type="ECO:0000313" key="2">
    <source>
        <dbReference type="EMBL" id="MBP2473752.1"/>
    </source>
</evidence>
<evidence type="ECO:0000313" key="3">
    <source>
        <dbReference type="Proteomes" id="UP001519363"/>
    </source>
</evidence>
<comment type="caution">
    <text evidence="2">The sequence shown here is derived from an EMBL/GenBank/DDBJ whole genome shotgun (WGS) entry which is preliminary data.</text>
</comment>
<keyword evidence="3" id="KW-1185">Reference proteome</keyword>
<evidence type="ECO:0000256" key="1">
    <source>
        <dbReference type="SAM" id="MobiDB-lite"/>
    </source>
</evidence>
<dbReference type="Proteomes" id="UP001519363">
    <property type="component" value="Unassembled WGS sequence"/>
</dbReference>
<dbReference type="EMBL" id="JAGIOO010000001">
    <property type="protein sequence ID" value="MBP2473752.1"/>
    <property type="molecule type" value="Genomic_DNA"/>
</dbReference>
<gene>
    <name evidence="2" type="ORF">JOF53_002624</name>
</gene>
<name>A0ABS5AAY9_9PSEU</name>
<feature type="compositionally biased region" description="Basic and acidic residues" evidence="1">
    <location>
        <begin position="27"/>
        <end position="36"/>
    </location>
</feature>
<dbReference type="RefSeq" id="WP_158103428.1">
    <property type="nucleotide sequence ID" value="NZ_JAGIOO010000001.1"/>
</dbReference>
<reference evidence="2 3" key="1">
    <citation type="submission" date="2021-03" db="EMBL/GenBank/DDBJ databases">
        <title>Sequencing the genomes of 1000 actinobacteria strains.</title>
        <authorList>
            <person name="Klenk H.-P."/>
        </authorList>
    </citation>
    <scope>NUCLEOTIDE SEQUENCE [LARGE SCALE GENOMIC DNA]</scope>
    <source>
        <strain evidence="2 3">DSM 44580</strain>
    </source>
</reference>